<accession>A0A7H9BV09</accession>
<proteinExistence type="predicted"/>
<evidence type="ECO:0000259" key="2">
    <source>
        <dbReference type="Pfam" id="PF13670"/>
    </source>
</evidence>
<organism evidence="3 4">
    <name type="scientific">Paracoccus pantotrophus</name>
    <name type="common">Thiosphaera pantotropha</name>
    <dbReference type="NCBI Taxonomy" id="82367"/>
    <lineage>
        <taxon>Bacteria</taxon>
        <taxon>Pseudomonadati</taxon>
        <taxon>Pseudomonadota</taxon>
        <taxon>Alphaproteobacteria</taxon>
        <taxon>Rhodobacterales</taxon>
        <taxon>Paracoccaceae</taxon>
        <taxon>Paracoccus</taxon>
    </lineage>
</organism>
<protein>
    <submittedName>
        <fullName evidence="3">PepSY domain-containing protein</fullName>
    </submittedName>
</protein>
<dbReference type="Proteomes" id="UP000509322">
    <property type="component" value="Chromosome 2"/>
</dbReference>
<keyword evidence="1" id="KW-0732">Signal</keyword>
<feature type="signal peptide" evidence="1">
    <location>
        <begin position="1"/>
        <end position="21"/>
    </location>
</feature>
<sequence>MKTILTATAFALAIPAGVALADEKCNVPTENMQSWEALIQVTDEFGWTISKMELDDGCYELNVIDQGGNSLKMTVDPGTLEVIDGKVKRWSDGTRPAKRN</sequence>
<reference evidence="3 4" key="1">
    <citation type="submission" date="2020-07" db="EMBL/GenBank/DDBJ databases">
        <title>The complete genome of Paracoccus pantotrophus ACCC 10489.</title>
        <authorList>
            <person name="Si Y."/>
        </authorList>
    </citation>
    <scope>NUCLEOTIDE SEQUENCE [LARGE SCALE GENOMIC DNA]</scope>
    <source>
        <strain evidence="3 4">ACCC10489</strain>
    </source>
</reference>
<name>A0A7H9BV09_PARPN</name>
<gene>
    <name evidence="3" type="ORF">HYQ43_13390</name>
</gene>
<dbReference type="Pfam" id="PF13670">
    <property type="entry name" value="PepSY_2"/>
    <property type="match status" value="1"/>
</dbReference>
<evidence type="ECO:0000313" key="4">
    <source>
        <dbReference type="Proteomes" id="UP000509322"/>
    </source>
</evidence>
<dbReference type="InterPro" id="IPR025711">
    <property type="entry name" value="PepSY"/>
</dbReference>
<feature type="chain" id="PRO_5028947106" evidence="1">
    <location>
        <begin position="22"/>
        <end position="100"/>
    </location>
</feature>
<dbReference type="RefSeq" id="WP_028710786.1">
    <property type="nucleotide sequence ID" value="NZ_CP058690.1"/>
</dbReference>
<dbReference type="EMBL" id="CP058690">
    <property type="protein sequence ID" value="QLH15214.1"/>
    <property type="molecule type" value="Genomic_DNA"/>
</dbReference>
<evidence type="ECO:0000256" key="1">
    <source>
        <dbReference type="SAM" id="SignalP"/>
    </source>
</evidence>
<evidence type="ECO:0000313" key="3">
    <source>
        <dbReference type="EMBL" id="QLH15214.1"/>
    </source>
</evidence>
<feature type="domain" description="PepSY" evidence="2">
    <location>
        <begin position="6"/>
        <end position="85"/>
    </location>
</feature>
<dbReference type="AlphaFoldDB" id="A0A7H9BV09"/>